<feature type="region of interest" description="Disordered" evidence="7">
    <location>
        <begin position="1"/>
        <end position="27"/>
    </location>
</feature>
<dbReference type="KEGG" id="nnu:104609169"/>
<dbReference type="CDD" id="cd06606">
    <property type="entry name" value="STKc_MAPKKK"/>
    <property type="match status" value="1"/>
</dbReference>
<keyword evidence="2 5" id="KW-0547">Nucleotide-binding</keyword>
<dbReference type="PROSITE" id="PS50011">
    <property type="entry name" value="PROTEIN_KINASE_DOM"/>
    <property type="match status" value="1"/>
</dbReference>
<dbReference type="InParanoid" id="A0A1U8B359"/>
<dbReference type="PANTHER" id="PTHR48011:SF56">
    <property type="entry name" value="PROTEIN KINASE DOMAIN-CONTAINING PROTEIN"/>
    <property type="match status" value="1"/>
</dbReference>
<evidence type="ECO:0000256" key="3">
    <source>
        <dbReference type="ARBA" id="ARBA00022777"/>
    </source>
</evidence>
<dbReference type="Gene3D" id="1.10.510.10">
    <property type="entry name" value="Transferase(Phosphotransferase) domain 1"/>
    <property type="match status" value="1"/>
</dbReference>
<evidence type="ECO:0000256" key="6">
    <source>
        <dbReference type="RuleBase" id="RU000304"/>
    </source>
</evidence>
<dbReference type="PROSITE" id="PS00107">
    <property type="entry name" value="PROTEIN_KINASE_ATP"/>
    <property type="match status" value="1"/>
</dbReference>
<dbReference type="SUPFAM" id="SSF56112">
    <property type="entry name" value="Protein kinase-like (PK-like)"/>
    <property type="match status" value="1"/>
</dbReference>
<dbReference type="STRING" id="4432.A0A1U8B359"/>
<dbReference type="Proteomes" id="UP000189703">
    <property type="component" value="Unplaced"/>
</dbReference>
<dbReference type="AlphaFoldDB" id="A0A1U8B359"/>
<dbReference type="InterPro" id="IPR008271">
    <property type="entry name" value="Ser/Thr_kinase_AS"/>
</dbReference>
<evidence type="ECO:0000259" key="8">
    <source>
        <dbReference type="PROSITE" id="PS50011"/>
    </source>
</evidence>
<dbReference type="PANTHER" id="PTHR48011">
    <property type="entry name" value="CCR4-NOT TRANSCRIPTIONAL COMPLEX SUBUNIT CAF120-RELATED"/>
    <property type="match status" value="1"/>
</dbReference>
<feature type="region of interest" description="Disordered" evidence="7">
    <location>
        <begin position="406"/>
        <end position="433"/>
    </location>
</feature>
<dbReference type="OrthoDB" id="8693905at2759"/>
<dbReference type="GO" id="GO:0007165">
    <property type="term" value="P:signal transduction"/>
    <property type="evidence" value="ECO:0000318"/>
    <property type="project" value="GO_Central"/>
</dbReference>
<evidence type="ECO:0000313" key="9">
    <source>
        <dbReference type="Proteomes" id="UP000189703"/>
    </source>
</evidence>
<dbReference type="InterPro" id="IPR000719">
    <property type="entry name" value="Prot_kinase_dom"/>
</dbReference>
<comment type="similarity">
    <text evidence="6">Belongs to the protein kinase superfamily.</text>
</comment>
<reference evidence="10" key="1">
    <citation type="submission" date="2025-08" db="UniProtKB">
        <authorList>
            <consortium name="RefSeq"/>
        </authorList>
    </citation>
    <scope>IDENTIFICATION</scope>
</reference>
<dbReference type="OMA" id="CPHILHC"/>
<keyword evidence="9" id="KW-1185">Reference proteome</keyword>
<feature type="binding site" evidence="5">
    <location>
        <position position="59"/>
    </location>
    <ligand>
        <name>ATP</name>
        <dbReference type="ChEBI" id="CHEBI:30616"/>
    </ligand>
</feature>
<accession>A0A1U8B359</accession>
<proteinExistence type="inferred from homology"/>
<evidence type="ECO:0000313" key="10">
    <source>
        <dbReference type="RefSeq" id="XP_010273708.1"/>
    </source>
</evidence>
<feature type="domain" description="Protein kinase" evidence="8">
    <location>
        <begin position="23"/>
        <end position="310"/>
    </location>
</feature>
<dbReference type="Pfam" id="PF00069">
    <property type="entry name" value="Pkinase"/>
    <property type="match status" value="1"/>
</dbReference>
<dbReference type="GO" id="GO:0004674">
    <property type="term" value="F:protein serine/threonine kinase activity"/>
    <property type="evidence" value="ECO:0007669"/>
    <property type="project" value="UniProtKB-KW"/>
</dbReference>
<gene>
    <name evidence="10" type="primary">LOC104609169</name>
</gene>
<keyword evidence="4 5" id="KW-0067">ATP-binding</keyword>
<keyword evidence="3" id="KW-0418">Kinase</keyword>
<dbReference type="GO" id="GO:0004672">
    <property type="term" value="F:protein kinase activity"/>
    <property type="evidence" value="ECO:0000318"/>
    <property type="project" value="GO_Central"/>
</dbReference>
<dbReference type="GO" id="GO:0005524">
    <property type="term" value="F:ATP binding"/>
    <property type="evidence" value="ECO:0007669"/>
    <property type="project" value="UniProtKB-UniRule"/>
</dbReference>
<evidence type="ECO:0000256" key="5">
    <source>
        <dbReference type="PROSITE-ProRule" id="PRU10141"/>
    </source>
</evidence>
<dbReference type="PROSITE" id="PS00108">
    <property type="entry name" value="PROTEIN_KINASE_ST"/>
    <property type="match status" value="1"/>
</dbReference>
<keyword evidence="1" id="KW-0808">Transferase</keyword>
<name>A0A1U8B359_NELNU</name>
<organism evidence="9 10">
    <name type="scientific">Nelumbo nucifera</name>
    <name type="common">Sacred lotus</name>
    <dbReference type="NCBI Taxonomy" id="4432"/>
    <lineage>
        <taxon>Eukaryota</taxon>
        <taxon>Viridiplantae</taxon>
        <taxon>Streptophyta</taxon>
        <taxon>Embryophyta</taxon>
        <taxon>Tracheophyta</taxon>
        <taxon>Spermatophyta</taxon>
        <taxon>Magnoliopsida</taxon>
        <taxon>Proteales</taxon>
        <taxon>Nelumbonaceae</taxon>
        <taxon>Nelumbo</taxon>
    </lineage>
</organism>
<evidence type="ECO:0000256" key="7">
    <source>
        <dbReference type="SAM" id="MobiDB-lite"/>
    </source>
</evidence>
<dbReference type="eggNOG" id="KOG0198">
    <property type="taxonomic scope" value="Eukaryota"/>
</dbReference>
<dbReference type="InterPro" id="IPR052751">
    <property type="entry name" value="Plant_MAPKKK"/>
</dbReference>
<sequence>MKRRREEELQEVDDMESHHGRKWTKGETIGRGSFGTVSLARAKRRNTRQSYFPPVMAVKWAEVSRSCSLQKEKEVLANLGRCPHILHCFGDEITTENGEMIYNMLLEYGSGGTLADQIKKAKASGGLPESDVKRYTRSILEGLNHIHARGYVHCDIKPENILLMSPPASPCCSSRKRKRKSRGGDYVVKIGDFGLAKKVYQNKRKLLEPCWRGTPLYMSPESIIDNIQEPPSDIWALGCLVVEMVSGKPVWDSEPDVDVDDFLSQICLGRELPRIPSEMSKEGKDFLKRCFVRTAKYRWTADMLLLHPFIAGEGVQEVGEVLCSEPSTSVVSSLWSCSLTDYYIQQEEARAQTSSSSSINDWNLLGEADSPVSSWSEDVESLKVHAVGKTAEEEIKVYRKRRKYNTSSDAFKTSPQSSSSTGQQQWSNRNLAASPESILAIPADI</sequence>
<keyword evidence="6" id="KW-0723">Serine/threonine-protein kinase</keyword>
<dbReference type="RefSeq" id="XP_010273708.1">
    <property type="nucleotide sequence ID" value="XM_010275406.1"/>
</dbReference>
<evidence type="ECO:0000256" key="1">
    <source>
        <dbReference type="ARBA" id="ARBA00022679"/>
    </source>
</evidence>
<dbReference type="SMART" id="SM00220">
    <property type="entry name" value="S_TKc"/>
    <property type="match status" value="1"/>
</dbReference>
<dbReference type="GeneID" id="104609169"/>
<evidence type="ECO:0000256" key="4">
    <source>
        <dbReference type="ARBA" id="ARBA00022840"/>
    </source>
</evidence>
<dbReference type="InterPro" id="IPR011009">
    <property type="entry name" value="Kinase-like_dom_sf"/>
</dbReference>
<protein>
    <submittedName>
        <fullName evidence="10">Mitogen-activated protein kinase kinase kinase 3-like</fullName>
    </submittedName>
</protein>
<evidence type="ECO:0000256" key="2">
    <source>
        <dbReference type="ARBA" id="ARBA00022741"/>
    </source>
</evidence>
<feature type="compositionally biased region" description="Low complexity" evidence="7">
    <location>
        <begin position="414"/>
        <end position="427"/>
    </location>
</feature>
<dbReference type="InterPro" id="IPR017441">
    <property type="entry name" value="Protein_kinase_ATP_BS"/>
</dbReference>